<protein>
    <recommendedName>
        <fullName evidence="3">SnoaL-like domain-containing protein</fullName>
    </recommendedName>
</protein>
<evidence type="ECO:0000313" key="1">
    <source>
        <dbReference type="EMBL" id="PCE64932.1"/>
    </source>
</evidence>
<name>A0A2A4GB04_9FLAO</name>
<evidence type="ECO:0008006" key="3">
    <source>
        <dbReference type="Google" id="ProtNLM"/>
    </source>
</evidence>
<dbReference type="Proteomes" id="UP000219559">
    <property type="component" value="Unassembled WGS sequence"/>
</dbReference>
<proteinExistence type="predicted"/>
<dbReference type="AlphaFoldDB" id="A0A2A4GB04"/>
<reference evidence="1 2" key="1">
    <citation type="submission" date="2017-04" db="EMBL/GenBank/DDBJ databases">
        <title>A new member of the family Flavobacteriaceae isolated from ascidians.</title>
        <authorList>
            <person name="Chen L."/>
        </authorList>
    </citation>
    <scope>NUCLEOTIDE SEQUENCE [LARGE SCALE GENOMIC DNA]</scope>
    <source>
        <strain evidence="1 2">HQA918</strain>
    </source>
</reference>
<evidence type="ECO:0000313" key="2">
    <source>
        <dbReference type="Proteomes" id="UP000219559"/>
    </source>
</evidence>
<sequence length="167" mass="19534">MTPAQSVQEFYQAFDNGNFERIKPLLADTLTLTEGAHNTNYSKTMYYAYFAWDSVFKPSYKVIDIQEKEDYLLAKVSSASERYAFLKNNPFVCTYKITMAYGKIRQIEVLEYHDANFSVWQQQLDSLVPWIKKTHPELDGFIHDQSLTGAQNYRKAIALYQKRNRSN</sequence>
<organism evidence="1 2">
    <name type="scientific">Sediminicola luteus</name>
    <dbReference type="NCBI Taxonomy" id="319238"/>
    <lineage>
        <taxon>Bacteria</taxon>
        <taxon>Pseudomonadati</taxon>
        <taxon>Bacteroidota</taxon>
        <taxon>Flavobacteriia</taxon>
        <taxon>Flavobacteriales</taxon>
        <taxon>Flavobacteriaceae</taxon>
        <taxon>Sediminicola</taxon>
    </lineage>
</organism>
<dbReference type="Gene3D" id="3.10.450.50">
    <property type="match status" value="1"/>
</dbReference>
<comment type="caution">
    <text evidence="1">The sequence shown here is derived from an EMBL/GenBank/DDBJ whole genome shotgun (WGS) entry which is preliminary data.</text>
</comment>
<gene>
    <name evidence="1" type="ORF">B7P33_07155</name>
</gene>
<dbReference type="EMBL" id="NBWU01000002">
    <property type="protein sequence ID" value="PCE64932.1"/>
    <property type="molecule type" value="Genomic_DNA"/>
</dbReference>
<keyword evidence="2" id="KW-1185">Reference proteome</keyword>
<accession>A0A2A4GB04</accession>